<sequence>MSSSFLLETSHLQPSHLHLQVSGLHSALDQQVLPAGLPALSPALNMEDDEDAPSTGEARADDNVVVISDEGGEKGKRTNAPPSPTTNNSNAAVRARPTTGAGSTASSSIVIEDSDDETPILKQPSSDSSRPTQAVFHEGRVKDWV</sequence>
<accession>A0A428U4K2</accession>
<protein>
    <submittedName>
        <fullName evidence="2">Uncharacterized protein</fullName>
    </submittedName>
</protein>
<proteinExistence type="predicted"/>
<gene>
    <name evidence="2" type="ORF">CEP52_004243</name>
</gene>
<reference evidence="2 3" key="1">
    <citation type="submission" date="2017-06" db="EMBL/GenBank/DDBJ databases">
        <title>Comparative genomic analysis of Ambrosia Fusariam Clade fungi.</title>
        <authorList>
            <person name="Stajich J.E."/>
            <person name="Carrillo J."/>
            <person name="Kijimoto T."/>
            <person name="Eskalen A."/>
            <person name="O'Donnell K."/>
            <person name="Kasson M."/>
        </authorList>
    </citation>
    <scope>NUCLEOTIDE SEQUENCE [LARGE SCALE GENOMIC DNA]</scope>
    <source>
        <strain evidence="2 3">NRRL62579</strain>
    </source>
</reference>
<dbReference type="EMBL" id="NKCK01000030">
    <property type="protein sequence ID" value="RSM09202.1"/>
    <property type="molecule type" value="Genomic_DNA"/>
</dbReference>
<evidence type="ECO:0000313" key="3">
    <source>
        <dbReference type="Proteomes" id="UP000287144"/>
    </source>
</evidence>
<evidence type="ECO:0000256" key="1">
    <source>
        <dbReference type="SAM" id="MobiDB-lite"/>
    </source>
</evidence>
<feature type="region of interest" description="Disordered" evidence="1">
    <location>
        <begin position="39"/>
        <end position="145"/>
    </location>
</feature>
<dbReference type="Proteomes" id="UP000287144">
    <property type="component" value="Unassembled WGS sequence"/>
</dbReference>
<comment type="caution">
    <text evidence="2">The sequence shown here is derived from an EMBL/GenBank/DDBJ whole genome shotgun (WGS) entry which is preliminary data.</text>
</comment>
<evidence type="ECO:0000313" key="2">
    <source>
        <dbReference type="EMBL" id="RSM09202.1"/>
    </source>
</evidence>
<feature type="compositionally biased region" description="Polar residues" evidence="1">
    <location>
        <begin position="123"/>
        <end position="132"/>
    </location>
</feature>
<keyword evidence="3" id="KW-1185">Reference proteome</keyword>
<name>A0A428U4K2_9HYPO</name>
<organism evidence="2 3">
    <name type="scientific">Fusarium oligoseptatum</name>
    <dbReference type="NCBI Taxonomy" id="2604345"/>
    <lineage>
        <taxon>Eukaryota</taxon>
        <taxon>Fungi</taxon>
        <taxon>Dikarya</taxon>
        <taxon>Ascomycota</taxon>
        <taxon>Pezizomycotina</taxon>
        <taxon>Sordariomycetes</taxon>
        <taxon>Hypocreomycetidae</taxon>
        <taxon>Hypocreales</taxon>
        <taxon>Nectriaceae</taxon>
        <taxon>Fusarium</taxon>
        <taxon>Fusarium solani species complex</taxon>
    </lineage>
</organism>
<feature type="compositionally biased region" description="Low complexity" evidence="1">
    <location>
        <begin position="85"/>
        <end position="111"/>
    </location>
</feature>
<dbReference type="AlphaFoldDB" id="A0A428U4K2"/>